<protein>
    <submittedName>
        <fullName evidence="2">Uncharacterized protein</fullName>
    </submittedName>
</protein>
<dbReference type="RefSeq" id="WP_126944866.1">
    <property type="nucleotide sequence ID" value="NZ_RZHG01000009.1"/>
</dbReference>
<organism evidence="2 3">
    <name type="scientific">Vreelandella andesensis</name>
    <dbReference type="NCBI Taxonomy" id="447567"/>
    <lineage>
        <taxon>Bacteria</taxon>
        <taxon>Pseudomonadati</taxon>
        <taxon>Pseudomonadota</taxon>
        <taxon>Gammaproteobacteria</taxon>
        <taxon>Oceanospirillales</taxon>
        <taxon>Halomonadaceae</taxon>
        <taxon>Vreelandella</taxon>
    </lineage>
</organism>
<keyword evidence="3" id="KW-1185">Reference proteome</keyword>
<accession>A0A433KSX4</accession>
<feature type="region of interest" description="Disordered" evidence="1">
    <location>
        <begin position="170"/>
        <end position="190"/>
    </location>
</feature>
<proteinExistence type="predicted"/>
<name>A0A433KSX4_9GAMM</name>
<comment type="caution">
    <text evidence="2">The sequence shown here is derived from an EMBL/GenBank/DDBJ whole genome shotgun (WGS) entry which is preliminary data.</text>
</comment>
<feature type="compositionally biased region" description="Basic and acidic residues" evidence="1">
    <location>
        <begin position="170"/>
        <end position="179"/>
    </location>
</feature>
<sequence>MFTHRFNIPRPAIESTRRAVQSARFRESLRLRETLGYIAGDRDALTDSPPALVLTGLEVDSNGAAVASLQTLATTEGRIVRALVVGLEPGDYRFTLARNEHGEILGFDFALTDLVTRPILRRALAHNFDDPADIADVLIDAPRQPVELPERPRKPAMISESVIHRAREIERQQAQEQARRNAKPLGFTFD</sequence>
<dbReference type="EMBL" id="RZHG01000009">
    <property type="protein sequence ID" value="RUR32743.1"/>
    <property type="molecule type" value="Genomic_DNA"/>
</dbReference>
<gene>
    <name evidence="2" type="ORF">ELY33_05015</name>
</gene>
<dbReference type="AlphaFoldDB" id="A0A433KSX4"/>
<reference evidence="2 3" key="1">
    <citation type="submission" date="2018-12" db="EMBL/GenBank/DDBJ databases">
        <title>three novel Halomonas strain isolated from plants.</title>
        <authorList>
            <person name="Sun C."/>
        </authorList>
    </citation>
    <scope>NUCLEOTIDE SEQUENCE [LARGE SCALE GENOMIC DNA]</scope>
    <source>
        <strain evidence="2 3">DSM 19434</strain>
    </source>
</reference>
<evidence type="ECO:0000313" key="2">
    <source>
        <dbReference type="EMBL" id="RUR32743.1"/>
    </source>
</evidence>
<evidence type="ECO:0000313" key="3">
    <source>
        <dbReference type="Proteomes" id="UP000287336"/>
    </source>
</evidence>
<evidence type="ECO:0000256" key="1">
    <source>
        <dbReference type="SAM" id="MobiDB-lite"/>
    </source>
</evidence>
<dbReference type="Proteomes" id="UP000287336">
    <property type="component" value="Unassembled WGS sequence"/>
</dbReference>